<dbReference type="PANTHER" id="PTHR38037:SF1">
    <property type="entry name" value="ATP-DEPENDENT ZINC PROTEASE DOMAIN-CONTAINING PROTEIN-RELATED"/>
    <property type="match status" value="1"/>
</dbReference>
<dbReference type="PANTHER" id="PTHR38037">
    <property type="entry name" value="ZN_PROTEASE DOMAIN-CONTAINING PROTEIN"/>
    <property type="match status" value="1"/>
</dbReference>
<dbReference type="OrthoDB" id="9782977at2"/>
<gene>
    <name evidence="2" type="ORF">E6C70_12485</name>
</gene>
<accession>A0A4S4FS80</accession>
<evidence type="ECO:0000313" key="3">
    <source>
        <dbReference type="Proteomes" id="UP000307380"/>
    </source>
</evidence>
<dbReference type="Pfam" id="PF05618">
    <property type="entry name" value="Zn_protease"/>
    <property type="match status" value="1"/>
</dbReference>
<protein>
    <recommendedName>
        <fullName evidence="1">Retropepsin-like aspartic endopeptidase domain-containing protein</fullName>
    </recommendedName>
</protein>
<sequence length="162" mass="17820">MNEPSHSSTIAGWREWVGLPELGVPWIKAKLDTGAQTSSLHAFDIEEIRADGGDRVRFGVQPWQHNDADAVVVELPVLDRRSVRSSSGHTEERIVVLLDVALLGRTLAVEVTLTNRDSMGFRMLIGREALQQGFLVDSARSFVGGRAPRAVRQQNRDVAPAV</sequence>
<dbReference type="SUPFAM" id="SSF50630">
    <property type="entry name" value="Acid proteases"/>
    <property type="match status" value="1"/>
</dbReference>
<feature type="domain" description="Retropepsin-like aspartic endopeptidase" evidence="1">
    <location>
        <begin position="10"/>
        <end position="144"/>
    </location>
</feature>
<comment type="caution">
    <text evidence="2">The sequence shown here is derived from an EMBL/GenBank/DDBJ whole genome shotgun (WGS) entry which is preliminary data.</text>
</comment>
<dbReference type="Gene3D" id="2.40.70.10">
    <property type="entry name" value="Acid Proteases"/>
    <property type="match status" value="1"/>
</dbReference>
<dbReference type="EMBL" id="SSSN01000009">
    <property type="protein sequence ID" value="THG32565.1"/>
    <property type="molecule type" value="Genomic_DNA"/>
</dbReference>
<dbReference type="Proteomes" id="UP000307380">
    <property type="component" value="Unassembled WGS sequence"/>
</dbReference>
<evidence type="ECO:0000313" key="2">
    <source>
        <dbReference type="EMBL" id="THG32565.1"/>
    </source>
</evidence>
<reference evidence="2 3" key="1">
    <citation type="submission" date="2019-04" db="EMBL/GenBank/DDBJ databases">
        <authorList>
            <person name="Jiang L."/>
        </authorList>
    </citation>
    <scope>NUCLEOTIDE SEQUENCE [LARGE SCALE GENOMIC DNA]</scope>
    <source>
        <strain evidence="2 3">YIM 131861</strain>
    </source>
</reference>
<organism evidence="2 3">
    <name type="scientific">Orlajensenia flava</name>
    <dbReference type="NCBI Taxonomy" id="2565934"/>
    <lineage>
        <taxon>Bacteria</taxon>
        <taxon>Bacillati</taxon>
        <taxon>Actinomycetota</taxon>
        <taxon>Actinomycetes</taxon>
        <taxon>Micrococcales</taxon>
        <taxon>Microbacteriaceae</taxon>
        <taxon>Orlajensenia</taxon>
    </lineage>
</organism>
<proteinExistence type="predicted"/>
<dbReference type="InterPro" id="IPR008503">
    <property type="entry name" value="Asp_endopeptidase"/>
</dbReference>
<keyword evidence="3" id="KW-1185">Reference proteome</keyword>
<dbReference type="RefSeq" id="WP_136424867.1">
    <property type="nucleotide sequence ID" value="NZ_SSSN01000009.1"/>
</dbReference>
<dbReference type="InterPro" id="IPR021109">
    <property type="entry name" value="Peptidase_aspartic_dom_sf"/>
</dbReference>
<evidence type="ECO:0000259" key="1">
    <source>
        <dbReference type="Pfam" id="PF05618"/>
    </source>
</evidence>
<name>A0A4S4FS80_9MICO</name>
<dbReference type="AlphaFoldDB" id="A0A4S4FS80"/>